<dbReference type="EMBL" id="FOKG01000003">
    <property type="protein sequence ID" value="SFB01783.1"/>
    <property type="molecule type" value="Genomic_DNA"/>
</dbReference>
<sequence length="511" mass="50790">MNAQNPQAPAELTDRQIAELSPAEREQYFQDRATAGVDDGGLFGWFRRMQAQAAAAGEADRASQDSVRDLSSGADIQFVEGLRPSDANYQGHEHTQMTTYITQNLDPDQVGEVSEAYHQLHMAFKEFASELKSAVSKSEHEWEGEAASDARNYFTSLQEWSDGNSTNAKLASETIYQQSEAASTAKNQMPEEIPFNWDSEMEKWGSNPLDLIGNINKSMETYKASNEAHSQAATVMAQYDTDLYTAASKQPVFAEPPKFGAGSGKYDVTPPRPGDNSTGASGFVGGPSGVGQGSIPSGGGSGGSGWGGGNIPGGGGSGIPGGGGGGGGYTPPITRAPGIGTGSVPVGSTRPSGYRPPNFGGSRRGGGGGGSTGFGGMGPMPMGPMGGGGGGAGGGSDYNSKLGRGGGGGFGPGGGGAGAGAGAGSGPASGAAKPGGVGAAEAAAGRGGAGAMGAGGGRGAMGGGMGAGMGGGRGGKGGEDEDHQRPTYLVEGDPDEVFGTDQRTAPPVIGE</sequence>
<reference evidence="3" key="1">
    <citation type="submission" date="2016-10" db="EMBL/GenBank/DDBJ databases">
        <authorList>
            <person name="Varghese N."/>
            <person name="Submissions S."/>
        </authorList>
    </citation>
    <scope>NUCLEOTIDE SEQUENCE [LARGE SCALE GENOMIC DNA]</scope>
    <source>
        <strain evidence="3">CGMCC 4.3568</strain>
    </source>
</reference>
<dbReference type="STRING" id="490629.SAMN05216266_103307"/>
<feature type="compositionally biased region" description="Gly residues" evidence="1">
    <location>
        <begin position="445"/>
        <end position="475"/>
    </location>
</feature>
<feature type="region of interest" description="Disordered" evidence="1">
    <location>
        <begin position="263"/>
        <end position="397"/>
    </location>
</feature>
<feature type="compositionally biased region" description="Gly residues" evidence="1">
    <location>
        <begin position="362"/>
        <end position="396"/>
    </location>
</feature>
<organism evidence="2 3">
    <name type="scientific">Amycolatopsis marina</name>
    <dbReference type="NCBI Taxonomy" id="490629"/>
    <lineage>
        <taxon>Bacteria</taxon>
        <taxon>Bacillati</taxon>
        <taxon>Actinomycetota</taxon>
        <taxon>Actinomycetes</taxon>
        <taxon>Pseudonocardiales</taxon>
        <taxon>Pseudonocardiaceae</taxon>
        <taxon>Amycolatopsis</taxon>
    </lineage>
</organism>
<dbReference type="RefSeq" id="WP_177242512.1">
    <property type="nucleotide sequence ID" value="NZ_FOKG01000003.1"/>
</dbReference>
<evidence type="ECO:0000313" key="3">
    <source>
        <dbReference type="Proteomes" id="UP000243799"/>
    </source>
</evidence>
<dbReference type="Gene3D" id="1.20.1260.20">
    <property type="entry name" value="PPE superfamily"/>
    <property type="match status" value="1"/>
</dbReference>
<feature type="region of interest" description="Disordered" evidence="1">
    <location>
        <begin position="418"/>
        <end position="511"/>
    </location>
</feature>
<feature type="compositionally biased region" description="Gly residues" evidence="1">
    <location>
        <begin position="282"/>
        <end position="329"/>
    </location>
</feature>
<proteinExistence type="predicted"/>
<evidence type="ECO:0008006" key="4">
    <source>
        <dbReference type="Google" id="ProtNLM"/>
    </source>
</evidence>
<evidence type="ECO:0000256" key="1">
    <source>
        <dbReference type="SAM" id="MobiDB-lite"/>
    </source>
</evidence>
<feature type="compositionally biased region" description="Gly residues" evidence="1">
    <location>
        <begin position="418"/>
        <end position="438"/>
    </location>
</feature>
<name>A0A1I0XP95_9PSEU</name>
<feature type="compositionally biased region" description="Basic and acidic residues" evidence="1">
    <location>
        <begin position="476"/>
        <end position="485"/>
    </location>
</feature>
<gene>
    <name evidence="2" type="ORF">SAMN05216266_103307</name>
</gene>
<dbReference type="Proteomes" id="UP000243799">
    <property type="component" value="Unassembled WGS sequence"/>
</dbReference>
<dbReference type="AlphaFoldDB" id="A0A1I0XP95"/>
<dbReference type="SUPFAM" id="SSF140459">
    <property type="entry name" value="PE/PPE dimer-like"/>
    <property type="match status" value="1"/>
</dbReference>
<evidence type="ECO:0000313" key="2">
    <source>
        <dbReference type="EMBL" id="SFB01783.1"/>
    </source>
</evidence>
<dbReference type="PRINTS" id="PR01228">
    <property type="entry name" value="EGGSHELL"/>
</dbReference>
<accession>A0A1I0XP95</accession>
<keyword evidence="3" id="KW-1185">Reference proteome</keyword>
<dbReference type="InterPro" id="IPR038332">
    <property type="entry name" value="PPE_sf"/>
</dbReference>
<protein>
    <recommendedName>
        <fullName evidence="4">PPE family protein</fullName>
    </recommendedName>
</protein>